<proteinExistence type="predicted"/>
<protein>
    <submittedName>
        <fullName evidence="3">Uncharacterized protein</fullName>
    </submittedName>
</protein>
<sequence length="318" mass="35196">MNKDNSNEQDIHDQLVNLVTSLTPVIGALRELIKRADDAVARRLERSLSGIDSKVNEVSSAIEELGSSASTTSQALSQYQELVLKQLQAAVTAFTDNEMPRRYDDKIAGIITDMKQQIDTAVESVVTAKNDSIEVQISTMQGVADKLSASADNLALFTNQYQAGHKQIIEDIETFETTTKTRIEQVEGRASKDLDKIHKSIETMSIKRIAAAVAAGTMAVIISLVALVFWYVPSFDEIAEMKYQQAELQRGIDELETGWKQAFNNAQSAQFILACDVNKEQPDAISWCVRADSKSVLRDERGFVYYKIAGVPRAKPTE</sequence>
<reference evidence="2" key="1">
    <citation type="journal article" date="2014" name="Int. J. Syst. Evol. Microbiol.">
        <title>Complete genome of a new Firmicutes species belonging to the dominant human colonic microbiota ('Ruminococcus bicirculans') reveals two chromosomes and a selective capacity to utilize plant glucans.</title>
        <authorList>
            <consortium name="NISC Comparative Sequencing Program"/>
            <person name="Wegmann U."/>
            <person name="Louis P."/>
            <person name="Goesmann A."/>
            <person name="Henrissat B."/>
            <person name="Duncan S.H."/>
            <person name="Flint H.J."/>
        </authorList>
    </citation>
    <scope>NUCLEOTIDE SEQUENCE</scope>
    <source>
        <strain evidence="2">NBRC 103191</strain>
    </source>
</reference>
<keyword evidence="1" id="KW-0472">Membrane</keyword>
<dbReference type="RefSeq" id="WP_025652652.1">
    <property type="nucleotide sequence ID" value="NZ_BSOK01000010.1"/>
</dbReference>
<reference evidence="5" key="3">
    <citation type="journal article" date="2019" name="Int. J. Syst. Evol. Microbiol.">
        <title>The Global Catalogue of Microorganisms (GCM) 10K type strain sequencing project: providing services to taxonomists for standard genome sequencing and annotation.</title>
        <authorList>
            <consortium name="The Broad Institute Genomics Platform"/>
            <consortium name="The Broad Institute Genome Sequencing Center for Infectious Disease"/>
            <person name="Wu L."/>
            <person name="Ma J."/>
        </authorList>
    </citation>
    <scope>NUCLEOTIDE SEQUENCE [LARGE SCALE GENOMIC DNA]</scope>
    <source>
        <strain evidence="5">NBRC 103191</strain>
    </source>
</reference>
<accession>A0A1G6ZZH9</accession>
<feature type="transmembrane region" description="Helical" evidence="1">
    <location>
        <begin position="209"/>
        <end position="232"/>
    </location>
</feature>
<keyword evidence="1" id="KW-1133">Transmembrane helix</keyword>
<dbReference type="EMBL" id="BSOK01000010">
    <property type="protein sequence ID" value="GLR28531.1"/>
    <property type="molecule type" value="Genomic_DNA"/>
</dbReference>
<evidence type="ECO:0000256" key="1">
    <source>
        <dbReference type="SAM" id="Phobius"/>
    </source>
</evidence>
<evidence type="ECO:0000313" key="2">
    <source>
        <dbReference type="EMBL" id="GLR28531.1"/>
    </source>
</evidence>
<name>A0A1G6ZZH9_9GAMM</name>
<evidence type="ECO:0000313" key="4">
    <source>
        <dbReference type="Proteomes" id="UP000198501"/>
    </source>
</evidence>
<dbReference type="Proteomes" id="UP000198501">
    <property type="component" value="Unassembled WGS sequence"/>
</dbReference>
<reference evidence="3 4" key="2">
    <citation type="submission" date="2016-10" db="EMBL/GenBank/DDBJ databases">
        <authorList>
            <person name="de Groot N.N."/>
        </authorList>
    </citation>
    <scope>NUCLEOTIDE SEQUENCE [LARGE SCALE GENOMIC DNA]</scope>
    <source>
        <strain evidence="3 4">DSM 23406</strain>
    </source>
</reference>
<dbReference type="Proteomes" id="UP001156645">
    <property type="component" value="Unassembled WGS sequence"/>
</dbReference>
<evidence type="ECO:0000313" key="5">
    <source>
        <dbReference type="Proteomes" id="UP001156645"/>
    </source>
</evidence>
<dbReference type="AlphaFoldDB" id="A0A1G6ZZH9"/>
<keyword evidence="1" id="KW-0812">Transmembrane</keyword>
<keyword evidence="5" id="KW-1185">Reference proteome</keyword>
<reference evidence="2" key="4">
    <citation type="submission" date="2023-01" db="EMBL/GenBank/DDBJ databases">
        <title>Draft genome sequence of Psychrobacter pacificensis strain NBRC 103191.</title>
        <authorList>
            <person name="Sun Q."/>
            <person name="Mori K."/>
        </authorList>
    </citation>
    <scope>NUCLEOTIDE SEQUENCE</scope>
    <source>
        <strain evidence="2">NBRC 103191</strain>
    </source>
</reference>
<dbReference type="GeneID" id="300925247"/>
<dbReference type="EMBL" id="FNAL01000022">
    <property type="protein sequence ID" value="SDE07959.1"/>
    <property type="molecule type" value="Genomic_DNA"/>
</dbReference>
<gene>
    <name evidence="2" type="ORF">GCM10007915_07690</name>
    <name evidence="3" type="ORF">SAMN05660405_02262</name>
</gene>
<evidence type="ECO:0000313" key="3">
    <source>
        <dbReference type="EMBL" id="SDE07959.1"/>
    </source>
</evidence>
<organism evidence="3 4">
    <name type="scientific">Psychrobacter pacificensis</name>
    <dbReference type="NCBI Taxonomy" id="112002"/>
    <lineage>
        <taxon>Bacteria</taxon>
        <taxon>Pseudomonadati</taxon>
        <taxon>Pseudomonadota</taxon>
        <taxon>Gammaproteobacteria</taxon>
        <taxon>Moraxellales</taxon>
        <taxon>Moraxellaceae</taxon>
        <taxon>Psychrobacter</taxon>
    </lineage>
</organism>